<accession>A0A4V1Q3U8</accession>
<gene>
    <name evidence="3" type="ORF">EST38_g6016</name>
</gene>
<feature type="compositionally biased region" description="Basic and acidic residues" evidence="1">
    <location>
        <begin position="173"/>
        <end position="184"/>
    </location>
</feature>
<evidence type="ECO:0000313" key="4">
    <source>
        <dbReference type="Proteomes" id="UP000290288"/>
    </source>
</evidence>
<keyword evidence="2" id="KW-0472">Membrane</keyword>
<keyword evidence="4" id="KW-1185">Reference proteome</keyword>
<dbReference type="OrthoDB" id="3227921at2759"/>
<evidence type="ECO:0000256" key="1">
    <source>
        <dbReference type="SAM" id="MobiDB-lite"/>
    </source>
</evidence>
<evidence type="ECO:0000256" key="2">
    <source>
        <dbReference type="SAM" id="Phobius"/>
    </source>
</evidence>
<dbReference type="EMBL" id="SDEE01000180">
    <property type="protein sequence ID" value="RXW19838.1"/>
    <property type="molecule type" value="Genomic_DNA"/>
</dbReference>
<proteinExistence type="predicted"/>
<feature type="region of interest" description="Disordered" evidence="1">
    <location>
        <begin position="156"/>
        <end position="193"/>
    </location>
</feature>
<dbReference type="AlphaFoldDB" id="A0A4V1Q3U8"/>
<keyword evidence="2" id="KW-1133">Transmembrane helix</keyword>
<evidence type="ECO:0000313" key="3">
    <source>
        <dbReference type="EMBL" id="RXW19838.1"/>
    </source>
</evidence>
<comment type="caution">
    <text evidence="3">The sequence shown here is derived from an EMBL/GenBank/DDBJ whole genome shotgun (WGS) entry which is preliminary data.</text>
</comment>
<organism evidence="3 4">
    <name type="scientific">Candolleomyces aberdarensis</name>
    <dbReference type="NCBI Taxonomy" id="2316362"/>
    <lineage>
        <taxon>Eukaryota</taxon>
        <taxon>Fungi</taxon>
        <taxon>Dikarya</taxon>
        <taxon>Basidiomycota</taxon>
        <taxon>Agaricomycotina</taxon>
        <taxon>Agaricomycetes</taxon>
        <taxon>Agaricomycetidae</taxon>
        <taxon>Agaricales</taxon>
        <taxon>Agaricineae</taxon>
        <taxon>Psathyrellaceae</taxon>
        <taxon>Candolleomyces</taxon>
    </lineage>
</organism>
<keyword evidence="2" id="KW-0812">Transmembrane</keyword>
<sequence>MYDTFAIADMVSTVSMSSTASPEDINPNISTLHVTYQGPPGERRVIEDYREKSVLNGFSAAGGLGAFFSLLCAILFGTSLFSILFRAKPLSAFGILHGLESQQKELARVCKSKYPKLESELRALETEENRGVLALLLDTLLDLDSIKEQLTKPEFSVPCSNTEDGGDCDSSMEEDKLLEMHTPPEDFPNTARD</sequence>
<dbReference type="Proteomes" id="UP000290288">
    <property type="component" value="Unassembled WGS sequence"/>
</dbReference>
<protein>
    <submittedName>
        <fullName evidence="3">Uncharacterized protein</fullName>
    </submittedName>
</protein>
<reference evidence="3 4" key="1">
    <citation type="submission" date="2019-01" db="EMBL/GenBank/DDBJ databases">
        <title>Draft genome sequence of Psathyrella aberdarensis IHI B618.</title>
        <authorList>
            <person name="Buettner E."/>
            <person name="Kellner H."/>
        </authorList>
    </citation>
    <scope>NUCLEOTIDE SEQUENCE [LARGE SCALE GENOMIC DNA]</scope>
    <source>
        <strain evidence="3 4">IHI B618</strain>
    </source>
</reference>
<name>A0A4V1Q3U8_9AGAR</name>
<feature type="transmembrane region" description="Helical" evidence="2">
    <location>
        <begin position="58"/>
        <end position="85"/>
    </location>
</feature>